<dbReference type="GO" id="GO:0005811">
    <property type="term" value="C:lipid droplet"/>
    <property type="evidence" value="ECO:0007669"/>
    <property type="project" value="InterPro"/>
</dbReference>
<dbReference type="Pfam" id="PF13243">
    <property type="entry name" value="SQHop_cyclase_C"/>
    <property type="match status" value="1"/>
</dbReference>
<evidence type="ECO:0000256" key="4">
    <source>
        <dbReference type="ARBA" id="ARBA00022737"/>
    </source>
</evidence>
<evidence type="ECO:0000313" key="8">
    <source>
        <dbReference type="Proteomes" id="UP000034034"/>
    </source>
</evidence>
<dbReference type="InterPro" id="IPR032696">
    <property type="entry name" value="SQ_cyclase_C"/>
</dbReference>
<dbReference type="GO" id="GO:0016104">
    <property type="term" value="P:triterpenoid biosynthetic process"/>
    <property type="evidence" value="ECO:0007669"/>
    <property type="project" value="InterPro"/>
</dbReference>
<dbReference type="PANTHER" id="PTHR11764">
    <property type="entry name" value="TERPENE CYCLASE/MUTASE FAMILY MEMBER"/>
    <property type="match status" value="1"/>
</dbReference>
<dbReference type="UniPathway" id="UPA00337"/>
<keyword evidence="4" id="KW-0677">Repeat</keyword>
<dbReference type="PATRIC" id="fig|408015.6.peg.5198"/>
<evidence type="ECO:0000313" key="7">
    <source>
        <dbReference type="EMBL" id="AKG46518.1"/>
    </source>
</evidence>
<dbReference type="GO" id="GO:0016740">
    <property type="term" value="F:transferase activity"/>
    <property type="evidence" value="ECO:0007669"/>
    <property type="project" value="UniProtKB-KW"/>
</dbReference>
<dbReference type="STRING" id="408015.SXIM_51340"/>
<dbReference type="PANTHER" id="PTHR11764:SF20">
    <property type="entry name" value="LANOSTEROL SYNTHASE"/>
    <property type="match status" value="1"/>
</dbReference>
<reference evidence="7" key="1">
    <citation type="submission" date="2019-08" db="EMBL/GenBank/DDBJ databases">
        <title>Complete genome sequence of a mangrove-derived Streptomyces xiamenensis.</title>
        <authorList>
            <person name="Xu J."/>
        </authorList>
    </citation>
    <scope>NUCLEOTIDE SEQUENCE</scope>
    <source>
        <strain evidence="7">318</strain>
    </source>
</reference>
<protein>
    <submittedName>
        <fullName evidence="7">Prenyltransferase</fullName>
    </submittedName>
</protein>
<feature type="domain" description="Squalene cyclase C-terminal" evidence="5">
    <location>
        <begin position="280"/>
        <end position="526"/>
    </location>
</feature>
<dbReference type="Gene3D" id="1.50.10.20">
    <property type="match status" value="3"/>
</dbReference>
<dbReference type="EMBL" id="CP009922">
    <property type="protein sequence ID" value="AKG46518.1"/>
    <property type="molecule type" value="Genomic_DNA"/>
</dbReference>
<dbReference type="Proteomes" id="UP000034034">
    <property type="component" value="Chromosome"/>
</dbReference>
<organism evidence="7 8">
    <name type="scientific">Streptomyces xiamenensis</name>
    <dbReference type="NCBI Taxonomy" id="408015"/>
    <lineage>
        <taxon>Bacteria</taxon>
        <taxon>Bacillati</taxon>
        <taxon>Actinomycetota</taxon>
        <taxon>Actinomycetes</taxon>
        <taxon>Kitasatosporales</taxon>
        <taxon>Streptomycetaceae</taxon>
        <taxon>Streptomyces</taxon>
    </lineage>
</organism>
<dbReference type="KEGG" id="sxi:SXIM_51340"/>
<dbReference type="CDD" id="cd00688">
    <property type="entry name" value="ISOPREN_C2_like"/>
    <property type="match status" value="1"/>
</dbReference>
<dbReference type="HOGENOM" id="CLU_023680_0_0_11"/>
<keyword evidence="8" id="KW-1185">Reference proteome</keyword>
<dbReference type="InterPro" id="IPR008930">
    <property type="entry name" value="Terpenoid_cyclase/PrenylTrfase"/>
</dbReference>
<accession>A0A0F7G043</accession>
<evidence type="ECO:0000259" key="5">
    <source>
        <dbReference type="Pfam" id="PF13243"/>
    </source>
</evidence>
<name>A0A0F7G043_9ACTN</name>
<comment type="similarity">
    <text evidence="2">Belongs to the terpene cyclase/mutase family.</text>
</comment>
<dbReference type="GO" id="GO:0016866">
    <property type="term" value="F:intramolecular transferase activity"/>
    <property type="evidence" value="ECO:0007669"/>
    <property type="project" value="InterPro"/>
</dbReference>
<comment type="pathway">
    <text evidence="1">Secondary metabolite biosynthesis; hopanoid biosynthesis.</text>
</comment>
<dbReference type="AlphaFoldDB" id="A0A0F7G043"/>
<dbReference type="SUPFAM" id="SSF48239">
    <property type="entry name" value="Terpenoid cyclases/Protein prenyltransferases"/>
    <property type="match status" value="2"/>
</dbReference>
<dbReference type="InterPro" id="IPR018333">
    <property type="entry name" value="Squalene_cyclase"/>
</dbReference>
<gene>
    <name evidence="7" type="ORF">SXIM_51340</name>
</gene>
<evidence type="ECO:0000259" key="6">
    <source>
        <dbReference type="Pfam" id="PF13249"/>
    </source>
</evidence>
<evidence type="ECO:0000256" key="3">
    <source>
        <dbReference type="ARBA" id="ARBA00022723"/>
    </source>
</evidence>
<feature type="domain" description="Squalene cyclase N-terminal" evidence="6">
    <location>
        <begin position="17"/>
        <end position="168"/>
    </location>
</feature>
<dbReference type="InterPro" id="IPR032697">
    <property type="entry name" value="SQ_cyclase_N"/>
</dbReference>
<dbReference type="Pfam" id="PF13249">
    <property type="entry name" value="SQHop_cyclase_N"/>
    <property type="match status" value="1"/>
</dbReference>
<sequence>MTMAQHPARNARLSAAIDTAAHTLLTAQDPDGTWYDTRPSLVTGTAGAVLALHTADPHSSAALVRGGVGWLLRARNQDGGWPVTGEGPSDFISTTMAVAALRTAAPGRTAEEVRAGLCFLEGRGGVQGLGDPTVRQLTGLLLALTKAREPAGTPRVPAELLLLPAPLIRKLLSFLQTPFAALTLLQHQVRPGPPALRARTTAAATAILRAGEHQEGGVGSFGSGDPWLTGLAVTALHRAGTAPEVVRAAVGYLRAAARPDGSWVLMQGMGPRDVDLVGHAVTTEALCHAGHRTDSRVRRAAGWLLDCRQDEPFPLYDCPPGGWAWSGAKGWPNTVDSVAALACLAAIRGHGQALGQGAAWLRARQDRGGAWSVFTRNTRCPADRACPHVTAQAIDILTAAGVPGTDRAVRRALRRLTASQRPDGSHVALWHRGGVPATAAVLHTTARLGLTRTRLATRARAWLLAAQLPDGSWGAAPATGPGTTDETARAVKGLAALTDDDAAARTAAARGAAWLLAAQLPDGTWEPGPTCWYIKDHLAYPGHLIAQGLALGALAAHHRTFPPGAAG</sequence>
<evidence type="ECO:0000256" key="2">
    <source>
        <dbReference type="ARBA" id="ARBA00009755"/>
    </source>
</evidence>
<keyword evidence="3" id="KW-0479">Metal-binding</keyword>
<proteinExistence type="inferred from homology"/>
<evidence type="ECO:0000256" key="1">
    <source>
        <dbReference type="ARBA" id="ARBA00004999"/>
    </source>
</evidence>
<dbReference type="GO" id="GO:0046872">
    <property type="term" value="F:metal ion binding"/>
    <property type="evidence" value="ECO:0007669"/>
    <property type="project" value="UniProtKB-KW"/>
</dbReference>